<evidence type="ECO:0000256" key="1">
    <source>
        <dbReference type="ARBA" id="ARBA00011073"/>
    </source>
</evidence>
<evidence type="ECO:0000313" key="10">
    <source>
        <dbReference type="Proteomes" id="UP000294558"/>
    </source>
</evidence>
<feature type="compositionally biased region" description="Basic and acidic residues" evidence="6">
    <location>
        <begin position="1"/>
        <end position="31"/>
    </location>
</feature>
<dbReference type="OrthoDB" id="9795680at2"/>
<evidence type="ECO:0000256" key="2">
    <source>
        <dbReference type="ARBA" id="ARBA00022670"/>
    </source>
</evidence>
<keyword evidence="7" id="KW-0812">Transmembrane</keyword>
<evidence type="ECO:0000313" key="9">
    <source>
        <dbReference type="EMBL" id="TDT15210.1"/>
    </source>
</evidence>
<keyword evidence="7" id="KW-1133">Transmembrane helix</keyword>
<feature type="domain" description="Peptidase S8/S53" evidence="8">
    <location>
        <begin position="94"/>
        <end position="361"/>
    </location>
</feature>
<dbReference type="EMBL" id="SOAU01000001">
    <property type="protein sequence ID" value="TDT15210.1"/>
    <property type="molecule type" value="Genomic_DNA"/>
</dbReference>
<evidence type="ECO:0000256" key="4">
    <source>
        <dbReference type="ARBA" id="ARBA00022825"/>
    </source>
</evidence>
<gene>
    <name evidence="9" type="ORF">BDK89_0774</name>
</gene>
<dbReference type="AlphaFoldDB" id="A0A4R7HWP1"/>
<keyword evidence="7" id="KW-0472">Membrane</keyword>
<dbReference type="InterPro" id="IPR015500">
    <property type="entry name" value="Peptidase_S8_subtilisin-rel"/>
</dbReference>
<feature type="region of interest" description="Disordered" evidence="6">
    <location>
        <begin position="1"/>
        <end position="32"/>
    </location>
</feature>
<keyword evidence="2 5" id="KW-0645">Protease</keyword>
<dbReference type="GO" id="GO:0006508">
    <property type="term" value="P:proteolysis"/>
    <property type="evidence" value="ECO:0007669"/>
    <property type="project" value="UniProtKB-KW"/>
</dbReference>
<comment type="caution">
    <text evidence="9">The sequence shown here is derived from an EMBL/GenBank/DDBJ whole genome shotgun (WGS) entry which is preliminary data.</text>
</comment>
<sequence>MNSTLDRPDTHPELLEFDARGGDLPRHEERRRTPRGAWAGLVAAVAMIAGGAVAMDRLDDGPATPVVASDSPGSLSALAAQLDVPAAWGNGFTGAGVNIAMVDTGVAPVDALADQVVVAVDFTDEAADATTAGIDTYGHGTHLAGIVAADDPANGISGLAPEAGIVSVKVAGRDGSVMPLDLINGIDWVVANADRYDISVLSLAFNAPTTDPATEQMLLDAVERAWDAGIVVITAAGNDGGVGLTAPASSRSSIAVASVEATEYGFEITDFSSMGDGLRNPDVAVPGKSIQSLRVPGSYADTEHPEGYVDEVRFKGTGTSQSAAAVAALSALMLEANPDLTNDQVRDALISASTPVGTPEQTGAGVPSALVAIDLVSDGVSWTGQAWSGQAWSGQAWSGQAWSGQAWSGQAWSGQAWSGQAWSGQAWSGQAWSGQAWSGQAWSGQAWSGQAWSGQAWSGQAWSGQAWSGQAWSGQAWSGQAWSGQAWSGQAWSGQAWSGQAWSGQAWS</sequence>
<dbReference type="Proteomes" id="UP000294558">
    <property type="component" value="Unassembled WGS sequence"/>
</dbReference>
<reference evidence="9 10" key="1">
    <citation type="submission" date="2019-03" db="EMBL/GenBank/DDBJ databases">
        <title>Sequencing the genomes of 1000 actinobacteria strains.</title>
        <authorList>
            <person name="Klenk H.-P."/>
        </authorList>
    </citation>
    <scope>NUCLEOTIDE SEQUENCE [LARGE SCALE GENOMIC DNA]</scope>
    <source>
        <strain evidence="9 10">DSM 18936</strain>
    </source>
</reference>
<proteinExistence type="inferred from homology"/>
<dbReference type="GO" id="GO:0004252">
    <property type="term" value="F:serine-type endopeptidase activity"/>
    <property type="evidence" value="ECO:0007669"/>
    <property type="project" value="UniProtKB-UniRule"/>
</dbReference>
<evidence type="ECO:0000256" key="3">
    <source>
        <dbReference type="ARBA" id="ARBA00022801"/>
    </source>
</evidence>
<dbReference type="PROSITE" id="PS00136">
    <property type="entry name" value="SUBTILASE_ASP"/>
    <property type="match status" value="1"/>
</dbReference>
<comment type="similarity">
    <text evidence="1 5">Belongs to the peptidase S8 family.</text>
</comment>
<evidence type="ECO:0000256" key="7">
    <source>
        <dbReference type="SAM" id="Phobius"/>
    </source>
</evidence>
<dbReference type="PANTHER" id="PTHR43806">
    <property type="entry name" value="PEPTIDASE S8"/>
    <property type="match status" value="1"/>
</dbReference>
<evidence type="ECO:0000256" key="5">
    <source>
        <dbReference type="PROSITE-ProRule" id="PRU01240"/>
    </source>
</evidence>
<dbReference type="InterPro" id="IPR050131">
    <property type="entry name" value="Peptidase_S8_subtilisin-like"/>
</dbReference>
<feature type="active site" description="Charge relay system" evidence="5">
    <location>
        <position position="139"/>
    </location>
</feature>
<dbReference type="InterPro" id="IPR036852">
    <property type="entry name" value="Peptidase_S8/S53_dom_sf"/>
</dbReference>
<dbReference type="PRINTS" id="PR00723">
    <property type="entry name" value="SUBTILISIN"/>
</dbReference>
<dbReference type="RefSeq" id="WP_133867682.1">
    <property type="nucleotide sequence ID" value="NZ_SOAU01000001.1"/>
</dbReference>
<dbReference type="PROSITE" id="PS51892">
    <property type="entry name" value="SUBTILASE"/>
    <property type="match status" value="1"/>
</dbReference>
<dbReference type="PANTHER" id="PTHR43806:SF11">
    <property type="entry name" value="CEREVISIN-RELATED"/>
    <property type="match status" value="1"/>
</dbReference>
<dbReference type="Pfam" id="PF00082">
    <property type="entry name" value="Peptidase_S8"/>
    <property type="match status" value="1"/>
</dbReference>
<dbReference type="InterPro" id="IPR023827">
    <property type="entry name" value="Peptidase_S8_Asp-AS"/>
</dbReference>
<feature type="transmembrane region" description="Helical" evidence="7">
    <location>
        <begin position="36"/>
        <end position="55"/>
    </location>
</feature>
<accession>A0A4R7HWP1</accession>
<feature type="active site" description="Charge relay system" evidence="5">
    <location>
        <position position="320"/>
    </location>
</feature>
<keyword evidence="4 5" id="KW-0720">Serine protease</keyword>
<organism evidence="9 10">
    <name type="scientific">Ilumatobacter fluminis</name>
    <dbReference type="NCBI Taxonomy" id="467091"/>
    <lineage>
        <taxon>Bacteria</taxon>
        <taxon>Bacillati</taxon>
        <taxon>Actinomycetota</taxon>
        <taxon>Acidimicrobiia</taxon>
        <taxon>Acidimicrobiales</taxon>
        <taxon>Ilumatobacteraceae</taxon>
        <taxon>Ilumatobacter</taxon>
    </lineage>
</organism>
<protein>
    <submittedName>
        <fullName evidence="9">Serine protease AprX</fullName>
    </submittedName>
</protein>
<evidence type="ECO:0000256" key="6">
    <source>
        <dbReference type="SAM" id="MobiDB-lite"/>
    </source>
</evidence>
<keyword evidence="3 5" id="KW-0378">Hydrolase</keyword>
<dbReference type="InterPro" id="IPR000209">
    <property type="entry name" value="Peptidase_S8/S53_dom"/>
</dbReference>
<dbReference type="SUPFAM" id="SSF52743">
    <property type="entry name" value="Subtilisin-like"/>
    <property type="match status" value="1"/>
</dbReference>
<name>A0A4R7HWP1_9ACTN</name>
<feature type="active site" description="Charge relay system" evidence="5">
    <location>
        <position position="103"/>
    </location>
</feature>
<evidence type="ECO:0000259" key="8">
    <source>
        <dbReference type="Pfam" id="PF00082"/>
    </source>
</evidence>
<keyword evidence="10" id="KW-1185">Reference proteome</keyword>
<dbReference type="Gene3D" id="3.40.50.200">
    <property type="entry name" value="Peptidase S8/S53 domain"/>
    <property type="match status" value="1"/>
</dbReference>